<comment type="caution">
    <text evidence="1">The sequence shown here is derived from an EMBL/GenBank/DDBJ whole genome shotgun (WGS) entry which is preliminary data.</text>
</comment>
<dbReference type="Proteomes" id="UP000664859">
    <property type="component" value="Unassembled WGS sequence"/>
</dbReference>
<keyword evidence="2" id="KW-1185">Reference proteome</keyword>
<evidence type="ECO:0000313" key="1">
    <source>
        <dbReference type="EMBL" id="KAG5192458.1"/>
    </source>
</evidence>
<dbReference type="EMBL" id="JAFCMP010000005">
    <property type="protein sequence ID" value="KAG5192458.1"/>
    <property type="molecule type" value="Genomic_DNA"/>
</dbReference>
<accession>A0A836CP68</accession>
<dbReference type="OrthoDB" id="20491at2759"/>
<gene>
    <name evidence="1" type="ORF">JKP88DRAFT_293134</name>
</gene>
<reference evidence="1" key="1">
    <citation type="submission" date="2021-02" db="EMBL/GenBank/DDBJ databases">
        <title>First Annotated Genome of the Yellow-green Alga Tribonema minus.</title>
        <authorList>
            <person name="Mahan K.M."/>
        </authorList>
    </citation>
    <scope>NUCLEOTIDE SEQUENCE</scope>
    <source>
        <strain evidence="1">UTEX B ZZ1240</strain>
    </source>
</reference>
<organism evidence="1 2">
    <name type="scientific">Tribonema minus</name>
    <dbReference type="NCBI Taxonomy" id="303371"/>
    <lineage>
        <taxon>Eukaryota</taxon>
        <taxon>Sar</taxon>
        <taxon>Stramenopiles</taxon>
        <taxon>Ochrophyta</taxon>
        <taxon>PX clade</taxon>
        <taxon>Xanthophyceae</taxon>
        <taxon>Tribonematales</taxon>
        <taxon>Tribonemataceae</taxon>
        <taxon>Tribonema</taxon>
    </lineage>
</organism>
<sequence>MDTKELVLVVMAQRNLCPKFVMEALTIDVPQWEAPLLVIDRCDCLPDIAASVETLYVEACLIGWPIIVSEESQLLVVIEDPEMDNPVRHGEGGIALSIPLADAAALLPVGLRTLTIGLPEFDQPLGPLPDALEVLDLGKSPMFNQPLGPMPPSLRVLRLGSGYQQELGPLPPSLQTLQMPGSYRTALRIGTSLSVMIT</sequence>
<protein>
    <submittedName>
        <fullName evidence="1">Uncharacterized protein</fullName>
    </submittedName>
</protein>
<evidence type="ECO:0000313" key="2">
    <source>
        <dbReference type="Proteomes" id="UP000664859"/>
    </source>
</evidence>
<dbReference type="AlphaFoldDB" id="A0A836CP68"/>
<name>A0A836CP68_9STRA</name>
<proteinExistence type="predicted"/>